<name>A0ABQ2FCD2_9MICO</name>
<dbReference type="PANTHER" id="PTHR42878">
    <property type="entry name" value="TWO-COMPONENT HISTIDINE KINASE"/>
    <property type="match status" value="1"/>
</dbReference>
<dbReference type="InterPro" id="IPR036890">
    <property type="entry name" value="HATPase_C_sf"/>
</dbReference>
<dbReference type="InterPro" id="IPR029016">
    <property type="entry name" value="GAF-like_dom_sf"/>
</dbReference>
<dbReference type="InterPro" id="IPR005467">
    <property type="entry name" value="His_kinase_dom"/>
</dbReference>
<keyword evidence="11" id="KW-1185">Reference proteome</keyword>
<keyword evidence="4" id="KW-0597">Phosphoprotein</keyword>
<dbReference type="GO" id="GO:0016301">
    <property type="term" value="F:kinase activity"/>
    <property type="evidence" value="ECO:0007669"/>
    <property type="project" value="UniProtKB-KW"/>
</dbReference>
<comment type="subcellular location">
    <subcellularLocation>
        <location evidence="2">Cell membrane</location>
    </subcellularLocation>
</comment>
<keyword evidence="7" id="KW-0902">Two-component regulatory system</keyword>
<evidence type="ECO:0000256" key="3">
    <source>
        <dbReference type="ARBA" id="ARBA00012438"/>
    </source>
</evidence>
<dbReference type="SUPFAM" id="SSF55781">
    <property type="entry name" value="GAF domain-like"/>
    <property type="match status" value="1"/>
</dbReference>
<evidence type="ECO:0000256" key="7">
    <source>
        <dbReference type="ARBA" id="ARBA00023012"/>
    </source>
</evidence>
<dbReference type="PRINTS" id="PR00344">
    <property type="entry name" value="BCTRLSENSOR"/>
</dbReference>
<dbReference type="Gene3D" id="3.30.565.10">
    <property type="entry name" value="Histidine kinase-like ATPase, C-terminal domain"/>
    <property type="match status" value="1"/>
</dbReference>
<dbReference type="InterPro" id="IPR004358">
    <property type="entry name" value="Sig_transdc_His_kin-like_C"/>
</dbReference>
<dbReference type="InterPro" id="IPR050351">
    <property type="entry name" value="BphY/WalK/GraS-like"/>
</dbReference>
<evidence type="ECO:0000256" key="2">
    <source>
        <dbReference type="ARBA" id="ARBA00004236"/>
    </source>
</evidence>
<dbReference type="InterPro" id="IPR003594">
    <property type="entry name" value="HATPase_dom"/>
</dbReference>
<dbReference type="Pfam" id="PF00512">
    <property type="entry name" value="HisKA"/>
    <property type="match status" value="1"/>
</dbReference>
<dbReference type="EC" id="2.7.13.3" evidence="3"/>
<dbReference type="PROSITE" id="PS50109">
    <property type="entry name" value="HIS_KIN"/>
    <property type="match status" value="1"/>
</dbReference>
<evidence type="ECO:0000256" key="5">
    <source>
        <dbReference type="ARBA" id="ARBA00022679"/>
    </source>
</evidence>
<reference evidence="11" key="1">
    <citation type="journal article" date="2019" name="Int. J. Syst. Evol. Microbiol.">
        <title>The Global Catalogue of Microorganisms (GCM) 10K type strain sequencing project: providing services to taxonomists for standard genome sequencing and annotation.</title>
        <authorList>
            <consortium name="The Broad Institute Genomics Platform"/>
            <consortium name="The Broad Institute Genome Sequencing Center for Infectious Disease"/>
            <person name="Wu L."/>
            <person name="Ma J."/>
        </authorList>
    </citation>
    <scope>NUCLEOTIDE SEQUENCE [LARGE SCALE GENOMIC DNA]</scope>
    <source>
        <strain evidence="11">CGMCC 1.5362</strain>
    </source>
</reference>
<dbReference type="InterPro" id="IPR036097">
    <property type="entry name" value="HisK_dim/P_sf"/>
</dbReference>
<proteinExistence type="predicted"/>
<accession>A0ABQ2FCD2</accession>
<keyword evidence="6 10" id="KW-0418">Kinase</keyword>
<gene>
    <name evidence="10" type="ORF">GCM10011509_28600</name>
</gene>
<organism evidence="10 11">
    <name type="scientific">Ornithinimicrobium pekingense</name>
    <dbReference type="NCBI Taxonomy" id="384677"/>
    <lineage>
        <taxon>Bacteria</taxon>
        <taxon>Bacillati</taxon>
        <taxon>Actinomycetota</taxon>
        <taxon>Actinomycetes</taxon>
        <taxon>Micrococcales</taxon>
        <taxon>Ornithinimicrobiaceae</taxon>
        <taxon>Ornithinimicrobium</taxon>
    </lineage>
</organism>
<dbReference type="SUPFAM" id="SSF47384">
    <property type="entry name" value="Homodimeric domain of signal transducing histidine kinase"/>
    <property type="match status" value="1"/>
</dbReference>
<dbReference type="EMBL" id="BMLB01000006">
    <property type="protein sequence ID" value="GGK78335.1"/>
    <property type="molecule type" value="Genomic_DNA"/>
</dbReference>
<dbReference type="SMART" id="SM00388">
    <property type="entry name" value="HisKA"/>
    <property type="match status" value="1"/>
</dbReference>
<evidence type="ECO:0000256" key="1">
    <source>
        <dbReference type="ARBA" id="ARBA00000085"/>
    </source>
</evidence>
<comment type="caution">
    <text evidence="10">The sequence shown here is derived from an EMBL/GenBank/DDBJ whole genome shotgun (WGS) entry which is preliminary data.</text>
</comment>
<feature type="domain" description="Histidine kinase" evidence="9">
    <location>
        <begin position="196"/>
        <end position="413"/>
    </location>
</feature>
<dbReference type="Gene3D" id="3.30.450.40">
    <property type="match status" value="1"/>
</dbReference>
<dbReference type="RefSeq" id="WP_022922128.1">
    <property type="nucleotide sequence ID" value="NZ_BMLB01000006.1"/>
</dbReference>
<evidence type="ECO:0000313" key="10">
    <source>
        <dbReference type="EMBL" id="GGK78335.1"/>
    </source>
</evidence>
<evidence type="ECO:0000256" key="8">
    <source>
        <dbReference type="ARBA" id="ARBA00039401"/>
    </source>
</evidence>
<evidence type="ECO:0000256" key="4">
    <source>
        <dbReference type="ARBA" id="ARBA00022553"/>
    </source>
</evidence>
<dbReference type="Pfam" id="PF01590">
    <property type="entry name" value="GAF"/>
    <property type="match status" value="1"/>
</dbReference>
<comment type="catalytic activity">
    <reaction evidence="1">
        <text>ATP + protein L-histidine = ADP + protein N-phospho-L-histidine.</text>
        <dbReference type="EC" id="2.7.13.3"/>
    </reaction>
</comment>
<dbReference type="Gene3D" id="1.10.287.130">
    <property type="match status" value="1"/>
</dbReference>
<evidence type="ECO:0000256" key="6">
    <source>
        <dbReference type="ARBA" id="ARBA00022777"/>
    </source>
</evidence>
<dbReference type="Proteomes" id="UP000662111">
    <property type="component" value="Unassembled WGS sequence"/>
</dbReference>
<dbReference type="PANTHER" id="PTHR42878:SF15">
    <property type="entry name" value="BACTERIOPHYTOCHROME"/>
    <property type="match status" value="1"/>
</dbReference>
<dbReference type="SMART" id="SM00387">
    <property type="entry name" value="HATPase_c"/>
    <property type="match status" value="1"/>
</dbReference>
<dbReference type="Pfam" id="PF02518">
    <property type="entry name" value="HATPase_c"/>
    <property type="match status" value="1"/>
</dbReference>
<keyword evidence="5" id="KW-0808">Transferase</keyword>
<dbReference type="SUPFAM" id="SSF55874">
    <property type="entry name" value="ATPase domain of HSP90 chaperone/DNA topoisomerase II/histidine kinase"/>
    <property type="match status" value="1"/>
</dbReference>
<dbReference type="InterPro" id="IPR003018">
    <property type="entry name" value="GAF"/>
</dbReference>
<dbReference type="InterPro" id="IPR003661">
    <property type="entry name" value="HisK_dim/P_dom"/>
</dbReference>
<evidence type="ECO:0000259" key="9">
    <source>
        <dbReference type="PROSITE" id="PS50109"/>
    </source>
</evidence>
<evidence type="ECO:0000313" key="11">
    <source>
        <dbReference type="Proteomes" id="UP000662111"/>
    </source>
</evidence>
<protein>
    <recommendedName>
        <fullName evidence="8">Sensor-like histidine kinase SenX3</fullName>
        <ecNumber evidence="3">2.7.13.3</ecNumber>
    </recommendedName>
</protein>
<sequence length="421" mass="45281">MRVGGSTFDAATAEADRAIERYGLLTGPVDQELQALSDLAARVFSTPHAAINILTTTQQHQVATTGFEPAVCARDDSMCAVVAAVPEAVVVPDARLDDRFAGNPFVTGELGVRFYASAPLVTPDGVALGRLCVFDVEPRKSTDEQRDALTFLAARVTDVLELRLRGQQLEESLLELTYARDELARSNEALWHFATQVSHDLRNPLMAVRANAEMLAQEPAVAQDPDLVAVVDRITEAARGMGRMIQDVLAHAKEGGGRPGRGWVDLEEVVDRALLDLSPLIKDTRATIEVADLPTVPGDAELLYSVVLNILGNALKYTSPGVAPAVTMTARREGRCWRVTVSDNGIGVPPGQEHSVFLPYVRAHEGQGQPPREGYGIGLATVHRVVTAHAGRVGMQRRPGGGSDVWFELPAEPSYVAEGCD</sequence>
<dbReference type="CDD" id="cd00082">
    <property type="entry name" value="HisKA"/>
    <property type="match status" value="1"/>
</dbReference>